<accession>A0A8S3SFJ2</accession>
<feature type="transmembrane region" description="Helical" evidence="1">
    <location>
        <begin position="346"/>
        <end position="365"/>
    </location>
</feature>
<keyword evidence="1" id="KW-0472">Membrane</keyword>
<evidence type="ECO:0000313" key="5">
    <source>
        <dbReference type="Proteomes" id="UP000683360"/>
    </source>
</evidence>
<keyword evidence="1" id="KW-1133">Transmembrane helix</keyword>
<protein>
    <recommendedName>
        <fullName evidence="3">ILCR1 Ig-like domain-containing protein</fullName>
    </recommendedName>
</protein>
<name>A0A8S3SFJ2_MYTED</name>
<organism evidence="4 5">
    <name type="scientific">Mytilus edulis</name>
    <name type="common">Blue mussel</name>
    <dbReference type="NCBI Taxonomy" id="6550"/>
    <lineage>
        <taxon>Eukaryota</taxon>
        <taxon>Metazoa</taxon>
        <taxon>Spiralia</taxon>
        <taxon>Lophotrochozoa</taxon>
        <taxon>Mollusca</taxon>
        <taxon>Bivalvia</taxon>
        <taxon>Autobranchia</taxon>
        <taxon>Pteriomorphia</taxon>
        <taxon>Mytilida</taxon>
        <taxon>Mytiloidea</taxon>
        <taxon>Mytilidae</taxon>
        <taxon>Mytilinae</taxon>
        <taxon>Mytilus</taxon>
    </lineage>
</organism>
<evidence type="ECO:0000256" key="1">
    <source>
        <dbReference type="SAM" id="Phobius"/>
    </source>
</evidence>
<feature type="domain" description="ILCR1 Ig-like" evidence="3">
    <location>
        <begin position="192"/>
        <end position="303"/>
    </location>
</feature>
<reference evidence="4" key="1">
    <citation type="submission" date="2021-03" db="EMBL/GenBank/DDBJ databases">
        <authorList>
            <person name="Bekaert M."/>
        </authorList>
    </citation>
    <scope>NUCLEOTIDE SEQUENCE</scope>
</reference>
<proteinExistence type="predicted"/>
<feature type="chain" id="PRO_5035829841" description="ILCR1 Ig-like domain-containing protein" evidence="2">
    <location>
        <begin position="21"/>
        <end position="453"/>
    </location>
</feature>
<keyword evidence="5" id="KW-1185">Reference proteome</keyword>
<dbReference type="Pfam" id="PF23608">
    <property type="entry name" value="Ig_ILCR1"/>
    <property type="match status" value="1"/>
</dbReference>
<sequence>MQTYLFVFIVSFLCIHNQNCLPCHSEQDNSDYAVNCTATIYAGENCSDSFLFGQYEDLYEQLYWSEKPDDLMLKPIQLEYSDSNNLYPGFFVEIKPPRSASIKDVKGFQFNYQEEGNVKKCVIIILSNASLDHNHRENNLKLVVKLWPMHGGKNFLFTAWSLPKPPEDESGGNQTRYGKTGKYGLGLTDGSADWVTTLSYHNDVKDRYIRVWFLHALDRYSFSEYMVTLEMIISGEDTSEEHRNVIEEIKISKADYTFINVKQGRYRVFVQPYDDKWNSLNDCRCKSELGRGCTQCVKTMTAVIVVPRSEDVVMTSELQSSTASTSQSQKTAAETDQTINHVLPTVLGFVAFLLVVVIIVGCYLLHKERDQSKLQHKQPEPTKNNICRPNIFLTESTNVNDDDASINIIFHPPSEIRSEDLSLGNLMDQVYQVNADYLPGNDKNEIPSHEFCQ</sequence>
<dbReference type="OrthoDB" id="6090913at2759"/>
<dbReference type="EMBL" id="CAJPWZ010001600">
    <property type="protein sequence ID" value="CAG2218528.1"/>
    <property type="molecule type" value="Genomic_DNA"/>
</dbReference>
<comment type="caution">
    <text evidence="4">The sequence shown here is derived from an EMBL/GenBank/DDBJ whole genome shotgun (WGS) entry which is preliminary data.</text>
</comment>
<evidence type="ECO:0000256" key="2">
    <source>
        <dbReference type="SAM" id="SignalP"/>
    </source>
</evidence>
<dbReference type="InterPro" id="IPR057066">
    <property type="entry name" value="Ig_ILCR1"/>
</dbReference>
<dbReference type="AlphaFoldDB" id="A0A8S3SFJ2"/>
<keyword evidence="2" id="KW-0732">Signal</keyword>
<gene>
    <name evidence="4" type="ORF">MEDL_32165</name>
</gene>
<keyword evidence="1" id="KW-0812">Transmembrane</keyword>
<evidence type="ECO:0000313" key="4">
    <source>
        <dbReference type="EMBL" id="CAG2218528.1"/>
    </source>
</evidence>
<feature type="signal peptide" evidence="2">
    <location>
        <begin position="1"/>
        <end position="20"/>
    </location>
</feature>
<dbReference type="Proteomes" id="UP000683360">
    <property type="component" value="Unassembled WGS sequence"/>
</dbReference>
<evidence type="ECO:0000259" key="3">
    <source>
        <dbReference type="Pfam" id="PF23608"/>
    </source>
</evidence>